<evidence type="ECO:0000256" key="4">
    <source>
        <dbReference type="ARBA" id="ARBA00022884"/>
    </source>
</evidence>
<comment type="function">
    <text evidence="7 8">Responsible for synthesis of pseudouridine from uracil-54 and uracil-55 in the psi GC loop of transfer RNAs.</text>
</comment>
<dbReference type="Proteomes" id="UP000198518">
    <property type="component" value="Unassembled WGS sequence"/>
</dbReference>
<protein>
    <recommendedName>
        <fullName evidence="8">tRNA pseudouridine synthase Pus10</fullName>
        <ecNumber evidence="8">5.4.99.25</ecNumber>
    </recommendedName>
    <alternativeName>
        <fullName evidence="8">tRNA pseudouridine 54/55 synthase</fullName>
        <shortName evidence="8">Psi54/55 synthase</shortName>
    </alternativeName>
</protein>
<dbReference type="GO" id="GO:0000049">
    <property type="term" value="F:tRNA binding"/>
    <property type="evidence" value="ECO:0007669"/>
    <property type="project" value="InterPro"/>
</dbReference>
<evidence type="ECO:0000256" key="7">
    <source>
        <dbReference type="ARBA" id="ARBA00058132"/>
    </source>
</evidence>
<dbReference type="Pfam" id="PF22023">
    <property type="entry name" value="Pus10_THUMP_arc"/>
    <property type="match status" value="1"/>
</dbReference>
<dbReference type="InterPro" id="IPR001305">
    <property type="entry name" value="HSP_DnaJ_Cys-rich_dom"/>
</dbReference>
<feature type="domain" description="THUMP" evidence="9">
    <location>
        <begin position="56"/>
        <end position="185"/>
    </location>
</feature>
<dbReference type="CDD" id="cd10719">
    <property type="entry name" value="DnaJ_zf"/>
    <property type="match status" value="1"/>
</dbReference>
<dbReference type="AlphaFoldDB" id="A0A1I0Q644"/>
<feature type="binding site" evidence="8">
    <location>
        <position position="398"/>
    </location>
    <ligand>
        <name>substrate</name>
    </ligand>
</feature>
<evidence type="ECO:0000256" key="1">
    <source>
        <dbReference type="ARBA" id="ARBA00000385"/>
    </source>
</evidence>
<feature type="active site" description="Nucleophile" evidence="8">
    <location>
        <position position="260"/>
    </location>
</feature>
<evidence type="ECO:0000256" key="3">
    <source>
        <dbReference type="ARBA" id="ARBA00022694"/>
    </source>
</evidence>
<accession>A0A1I0Q644</accession>
<keyword evidence="5 8" id="KW-0413">Isomerase</keyword>
<comment type="catalytic activity">
    <reaction evidence="1 8">
        <text>uridine(55) in tRNA = pseudouridine(55) in tRNA</text>
        <dbReference type="Rhea" id="RHEA:42532"/>
        <dbReference type="Rhea" id="RHEA-COMP:10101"/>
        <dbReference type="Rhea" id="RHEA-COMP:10102"/>
        <dbReference type="ChEBI" id="CHEBI:65314"/>
        <dbReference type="ChEBI" id="CHEBI:65315"/>
        <dbReference type="EC" id="5.4.99.25"/>
    </reaction>
</comment>
<dbReference type="PANTHER" id="PTHR21568:SF0">
    <property type="entry name" value="TRNA PSEUDOURIDINE SYNTHASE PUS10"/>
    <property type="match status" value="1"/>
</dbReference>
<dbReference type="FunFam" id="3.30.70.3190:FF:000001">
    <property type="entry name" value="tRNA pseudouridine synthase Pus10"/>
    <property type="match status" value="1"/>
</dbReference>
<reference evidence="10 11" key="1">
    <citation type="submission" date="2016-10" db="EMBL/GenBank/DDBJ databases">
        <authorList>
            <person name="de Groot N.N."/>
        </authorList>
    </citation>
    <scope>NUCLEOTIDE SEQUENCE [LARGE SCALE GENOMIC DNA]</scope>
    <source>
        <strain evidence="10 11">CGMCC 1.5337</strain>
    </source>
</reference>
<dbReference type="EC" id="5.4.99.25" evidence="8"/>
<evidence type="ECO:0000256" key="5">
    <source>
        <dbReference type="ARBA" id="ARBA00023235"/>
    </source>
</evidence>
<organism evidence="10 11">
    <name type="scientific">Halobacterium jilantaiense</name>
    <dbReference type="NCBI Taxonomy" id="355548"/>
    <lineage>
        <taxon>Archaea</taxon>
        <taxon>Methanobacteriati</taxon>
        <taxon>Methanobacteriota</taxon>
        <taxon>Stenosarchaea group</taxon>
        <taxon>Halobacteria</taxon>
        <taxon>Halobacteriales</taxon>
        <taxon>Halobacteriaceae</taxon>
        <taxon>Halobacterium</taxon>
    </lineage>
</organism>
<dbReference type="InterPro" id="IPR036410">
    <property type="entry name" value="HSP_DnaJ_Cys-rich_dom_sf"/>
</dbReference>
<dbReference type="Pfam" id="PF21238">
    <property type="entry name" value="Pus10_C"/>
    <property type="match status" value="1"/>
</dbReference>
<feature type="binding site" evidence="8">
    <location>
        <position position="326"/>
    </location>
    <ligand>
        <name>substrate</name>
    </ligand>
</feature>
<keyword evidence="3 8" id="KW-0819">tRNA processing</keyword>
<evidence type="ECO:0000259" key="9">
    <source>
        <dbReference type="PROSITE" id="PS51165"/>
    </source>
</evidence>
<dbReference type="HAMAP" id="MF_01893">
    <property type="entry name" value="Pus10_arch"/>
    <property type="match status" value="1"/>
</dbReference>
<dbReference type="GO" id="GO:0160148">
    <property type="term" value="F:tRNA pseudouridine(55) synthase activity"/>
    <property type="evidence" value="ECO:0007669"/>
    <property type="project" value="UniProtKB-EC"/>
</dbReference>
<dbReference type="GO" id="GO:0051082">
    <property type="term" value="F:unfolded protein binding"/>
    <property type="evidence" value="ECO:0007669"/>
    <property type="project" value="InterPro"/>
</dbReference>
<dbReference type="InterPro" id="IPR048741">
    <property type="entry name" value="Pus10-like_C"/>
</dbReference>
<evidence type="ECO:0000256" key="6">
    <source>
        <dbReference type="ARBA" id="ARBA00050950"/>
    </source>
</evidence>
<dbReference type="FunFam" id="3.30.70.2510:FF:000001">
    <property type="entry name" value="tRNA pseudouridine synthase Pus10"/>
    <property type="match status" value="1"/>
</dbReference>
<dbReference type="PANTHER" id="PTHR21568">
    <property type="entry name" value="TRNA PSEUDOURIDINE SYNTHASE PUS10"/>
    <property type="match status" value="1"/>
</dbReference>
<gene>
    <name evidence="8" type="primary">pus10</name>
    <name evidence="10" type="ORF">SAMN04487945_2315</name>
</gene>
<sequence length="446" mass="49132">MGRGVDSRTEAYVPCAPENTHMTVLEDARRVLAEDPICDACVGRCFAERSFGLSNAERGRALRTAVALEDDEPYEEPEEPCWVCEGASGRFDEFADLVVEAIEDVSFDTYQVGTRAPPLVEENETMLRDVAGLDEDAGELFKSECNREVGKRVGDRTGAEVDFGRPDVLAVLDVRDETVEVTVNSAFVYGRYRKLDREIPQTKWPCSDCNGTGTLVDSPCPHCDGTGFLYPESVEQLTAPPVVEAMDGSAESFHGAGREDIDALMLGTGRPFVVEVEDPQDRHPDAEELQEAINDYADGKVEVEGLRVADYGMVERVKELDARKRYRAEVEFDAPVSDDDLQAAIDELDGETIEQETPNRVDHRRAHLVRERDVYDIEADLEDDTHATVEIEGEGGLYIKELVSSDEGRTNPSLAGLLGVGAEVTALDVVAVEGEAEAFEDTEYLH</sequence>
<dbReference type="InterPro" id="IPR055174">
    <property type="entry name" value="Pus10_THUMP_arc"/>
</dbReference>
<name>A0A1I0Q644_9EURY</name>
<dbReference type="InterPro" id="IPR020103">
    <property type="entry name" value="PsdUridine_synth_cat_dom_sf"/>
</dbReference>
<evidence type="ECO:0000313" key="11">
    <source>
        <dbReference type="Proteomes" id="UP000198518"/>
    </source>
</evidence>
<dbReference type="Gene3D" id="3.30.70.3190">
    <property type="match status" value="1"/>
</dbReference>
<evidence type="ECO:0000313" key="10">
    <source>
        <dbReference type="EMBL" id="SEW22447.1"/>
    </source>
</evidence>
<evidence type="ECO:0000256" key="2">
    <source>
        <dbReference type="ARBA" id="ARBA00009652"/>
    </source>
</evidence>
<comment type="catalytic activity">
    <reaction evidence="6 8">
        <text>uridine(54) in tRNA = pseudouridine(54) in tRNA</text>
        <dbReference type="Rhea" id="RHEA:57876"/>
        <dbReference type="Rhea" id="RHEA-COMP:10193"/>
        <dbReference type="Rhea" id="RHEA-COMP:14141"/>
        <dbReference type="ChEBI" id="CHEBI:65314"/>
        <dbReference type="ChEBI" id="CHEBI:65315"/>
    </reaction>
</comment>
<dbReference type="SUPFAM" id="SSF57938">
    <property type="entry name" value="DnaJ/Hsp40 cysteine-rich domain"/>
    <property type="match status" value="1"/>
</dbReference>
<evidence type="ECO:0000256" key="8">
    <source>
        <dbReference type="HAMAP-Rule" id="MF_01893"/>
    </source>
</evidence>
<dbReference type="InterPro" id="IPR005912">
    <property type="entry name" value="Pus10"/>
</dbReference>
<dbReference type="NCBIfam" id="TIGR01213">
    <property type="entry name" value="pseudo_Pus10arc"/>
    <property type="match status" value="1"/>
</dbReference>
<keyword evidence="4 8" id="KW-0694">RNA-binding</keyword>
<dbReference type="GO" id="GO:0031072">
    <property type="term" value="F:heat shock protein binding"/>
    <property type="evidence" value="ECO:0007669"/>
    <property type="project" value="InterPro"/>
</dbReference>
<dbReference type="EMBL" id="FOJA01000001">
    <property type="protein sequence ID" value="SEW22447.1"/>
    <property type="molecule type" value="Genomic_DNA"/>
</dbReference>
<keyword evidence="11" id="KW-1185">Reference proteome</keyword>
<dbReference type="GO" id="GO:0031119">
    <property type="term" value="P:tRNA pseudouridine synthesis"/>
    <property type="evidence" value="ECO:0007669"/>
    <property type="project" value="UniProtKB-UniRule"/>
</dbReference>
<dbReference type="PROSITE" id="PS51165">
    <property type="entry name" value="THUMP"/>
    <property type="match status" value="1"/>
</dbReference>
<dbReference type="STRING" id="355548.SAMN04487945_2315"/>
<dbReference type="SUPFAM" id="SSF55120">
    <property type="entry name" value="Pseudouridine synthase"/>
    <property type="match status" value="1"/>
</dbReference>
<proteinExistence type="inferred from homology"/>
<comment type="similarity">
    <text evidence="2 8">Belongs to the pseudouridine synthase Pus10 family.</text>
</comment>
<dbReference type="InterPro" id="IPR004114">
    <property type="entry name" value="THUMP_dom"/>
</dbReference>
<dbReference type="InterPro" id="IPR039894">
    <property type="entry name" value="Pus10-like"/>
</dbReference>
<dbReference type="Gene3D" id="3.30.70.2510">
    <property type="match status" value="1"/>
</dbReference>